<dbReference type="AlphaFoldDB" id="T2MFH7"/>
<evidence type="ECO:0000313" key="5">
    <source>
        <dbReference type="EMBL" id="CDG70655.1"/>
    </source>
</evidence>
<dbReference type="InterPro" id="IPR004088">
    <property type="entry name" value="KH_dom_type_1"/>
</dbReference>
<dbReference type="CDD" id="cd22439">
    <property type="entry name" value="KH-I_PCBP_rpt3"/>
    <property type="match status" value="1"/>
</dbReference>
<accession>T2MFH7</accession>
<reference evidence="5" key="1">
    <citation type="journal article" date="2013" name="Genome Biol. Evol.">
        <title>Punctuated emergences of genetic and phenotypic innovations in eumetazoan, bilaterian, euteleostome, and hominidae ancestors.</title>
        <authorList>
            <person name="Wenger Y."/>
            <person name="Galliot B."/>
        </authorList>
    </citation>
    <scope>NUCLEOTIDE SEQUENCE</scope>
    <source>
        <tissue evidence="5">Whole animals</tissue>
    </source>
</reference>
<feature type="domain" description="K Homology" evidence="4">
    <location>
        <begin position="33"/>
        <end position="101"/>
    </location>
</feature>
<feature type="region of interest" description="Disordered" evidence="3">
    <location>
        <begin position="294"/>
        <end position="342"/>
    </location>
</feature>
<dbReference type="PROSITE" id="PS50084">
    <property type="entry name" value="KH_TYPE_1"/>
    <property type="match status" value="3"/>
</dbReference>
<dbReference type="SUPFAM" id="SSF54791">
    <property type="entry name" value="Eukaryotic type KH-domain (KH-domain type I)"/>
    <property type="match status" value="3"/>
</dbReference>
<keyword evidence="1" id="KW-0677">Repeat</keyword>
<feature type="non-terminal residue" evidence="5">
    <location>
        <position position="1"/>
    </location>
</feature>
<sequence length="342" mass="37581">IKAKLIKIFTAFSWKKKKNGKPKLERVYRMAEEKLELHFIILSQDAGGIIGKEGRNIRQMRDESGANINVSGSTGVERILNIKGTSSEVKSAVRMVAEKLQEILSGSNNEYVPPVTLRLLVPNSQCGPLIGKGGQRIKEIREASGATITIPSETLPGSSERSVTLAGSPEALGLCIAKIWDIFEEFPARQNNVQYFPNMYPRSMGPHQLSVMSGQLSFTGLSRRSEQKVRLPSNVIGSLIGKGGCHINEIRQFSGATVHVEESKKDNRMSDVIIAGTPEAVSCATFLINARISAGRQASRNRREATRDSRNTRGSDSAEDGNRRARGPPQSRENDYDSDDRD</sequence>
<dbReference type="SMART" id="SM00322">
    <property type="entry name" value="KH"/>
    <property type="match status" value="3"/>
</dbReference>
<gene>
    <name evidence="5" type="primary">PCBP3</name>
</gene>
<dbReference type="Gene3D" id="3.30.1370.10">
    <property type="entry name" value="K Homology domain, type 1"/>
    <property type="match status" value="3"/>
</dbReference>
<feature type="compositionally biased region" description="Basic and acidic residues" evidence="3">
    <location>
        <begin position="301"/>
        <end position="313"/>
    </location>
</feature>
<proteinExistence type="evidence at transcript level"/>
<dbReference type="Pfam" id="PF00013">
    <property type="entry name" value="KH_1"/>
    <property type="match status" value="3"/>
</dbReference>
<evidence type="ECO:0000256" key="3">
    <source>
        <dbReference type="SAM" id="MobiDB-lite"/>
    </source>
</evidence>
<feature type="domain" description="K Homology" evidence="4">
    <location>
        <begin position="113"/>
        <end position="184"/>
    </location>
</feature>
<organism evidence="5">
    <name type="scientific">Hydra vulgaris</name>
    <name type="common">Hydra</name>
    <name type="synonym">Hydra attenuata</name>
    <dbReference type="NCBI Taxonomy" id="6087"/>
    <lineage>
        <taxon>Eukaryota</taxon>
        <taxon>Metazoa</taxon>
        <taxon>Cnidaria</taxon>
        <taxon>Hydrozoa</taxon>
        <taxon>Hydroidolina</taxon>
        <taxon>Anthoathecata</taxon>
        <taxon>Aplanulata</taxon>
        <taxon>Hydridae</taxon>
        <taxon>Hydra</taxon>
    </lineage>
</organism>
<evidence type="ECO:0000256" key="1">
    <source>
        <dbReference type="ARBA" id="ARBA00022737"/>
    </source>
</evidence>
<feature type="domain" description="K Homology" evidence="4">
    <location>
        <begin position="223"/>
        <end position="293"/>
    </location>
</feature>
<dbReference type="InterPro" id="IPR036612">
    <property type="entry name" value="KH_dom_type_1_sf"/>
</dbReference>
<dbReference type="GO" id="GO:0003723">
    <property type="term" value="F:RNA binding"/>
    <property type="evidence" value="ECO:0007669"/>
    <property type="project" value="UniProtKB-UniRule"/>
</dbReference>
<dbReference type="EMBL" id="HAAD01004423">
    <property type="protein sequence ID" value="CDG70655.1"/>
    <property type="molecule type" value="mRNA"/>
</dbReference>
<dbReference type="PANTHER" id="PTHR10288">
    <property type="entry name" value="KH DOMAIN CONTAINING RNA BINDING PROTEIN"/>
    <property type="match status" value="1"/>
</dbReference>
<evidence type="ECO:0000259" key="4">
    <source>
        <dbReference type="SMART" id="SM00322"/>
    </source>
</evidence>
<name>T2MFH7_HYDVU</name>
<dbReference type="OrthoDB" id="447637at2759"/>
<dbReference type="InterPro" id="IPR004087">
    <property type="entry name" value="KH_dom"/>
</dbReference>
<protein>
    <submittedName>
        <fullName evidence="5">Poly(RC)-binding protein 3</fullName>
    </submittedName>
</protein>
<evidence type="ECO:0000256" key="2">
    <source>
        <dbReference type="PROSITE-ProRule" id="PRU00117"/>
    </source>
</evidence>
<keyword evidence="2" id="KW-0694">RNA-binding</keyword>